<keyword evidence="2 5" id="KW-0812">Transmembrane</keyword>
<keyword evidence="8" id="KW-1185">Reference proteome</keyword>
<feature type="transmembrane region" description="Helical" evidence="5">
    <location>
        <begin position="206"/>
        <end position="226"/>
    </location>
</feature>
<feature type="transmembrane region" description="Helical" evidence="5">
    <location>
        <begin position="448"/>
        <end position="468"/>
    </location>
</feature>
<name>A0ABW5FPB7_9PSEU</name>
<evidence type="ECO:0000256" key="1">
    <source>
        <dbReference type="ARBA" id="ARBA00004651"/>
    </source>
</evidence>
<evidence type="ECO:0000313" key="8">
    <source>
        <dbReference type="Proteomes" id="UP001597417"/>
    </source>
</evidence>
<feature type="domain" description="Major facilitator superfamily (MFS) profile" evidence="6">
    <location>
        <begin position="22"/>
        <end position="472"/>
    </location>
</feature>
<gene>
    <name evidence="7" type="ORF">ACFSXZ_11080</name>
</gene>
<sequence>MSRSAPSSVRPPTTSGGRANGVIAVLAFGGVVVSVTQTLMVPLLSELPSLLRTSNSNAAWVITITLLTGAVSTPVLGRLGDMFGKRRTLLIALGLLVVGSLVCGLASSLLPMMIGRALQGCSIGAIPLGISIMRDELPPERLGSAMGLMSSSLGIGGALGLPASALVAEHLDWHVLFFGAAGIGAIGLALILLVVPESTVRSPGRFDVPGAILLSAGLVCLLLVISKGSDWSWSSGRTLGFLAAAVLILMVWGVLELRTAEPLVDLRATARPQVLLTNLASILVGFALYSTQLVPPQLLQLPTATGYGLGQTMLMAGLCVAPTGLLMMAVSPLSARLTKALGPKTTLICGIGVLGAAYLAGLALLSEPWQLALFSAIAGAGVGLAYAAMPTLIIAAVPESETAAANGLNTLMRSIGTSSSSAVVGMVLSHMTTRFGAVSVPAMAGFRTALLIACGACVAALLVAAGIPGRGRAAVKPRTVTGAVLGTNGGAVARALVVAVDARGEVASSVRSGPDGTFDITDLRPGRYTLTVSATDHPLVARSVDIGDRLQTRQDIELDSGGSARVAVRTPDDSPSVALTARNMVEYRRHVGHRPGGASR</sequence>
<feature type="transmembrane region" description="Helical" evidence="5">
    <location>
        <begin position="347"/>
        <end position="365"/>
    </location>
</feature>
<feature type="transmembrane region" description="Helical" evidence="5">
    <location>
        <begin position="173"/>
        <end position="194"/>
    </location>
</feature>
<dbReference type="PROSITE" id="PS50850">
    <property type="entry name" value="MFS"/>
    <property type="match status" value="1"/>
</dbReference>
<dbReference type="InterPro" id="IPR036259">
    <property type="entry name" value="MFS_trans_sf"/>
</dbReference>
<dbReference type="Pfam" id="PF13620">
    <property type="entry name" value="CarboxypepD_reg"/>
    <property type="match status" value="1"/>
</dbReference>
<dbReference type="Gene3D" id="1.20.1250.20">
    <property type="entry name" value="MFS general substrate transporter like domains"/>
    <property type="match status" value="1"/>
</dbReference>
<proteinExistence type="predicted"/>
<dbReference type="EMBL" id="JBHUKR010000006">
    <property type="protein sequence ID" value="MFD2416865.1"/>
    <property type="molecule type" value="Genomic_DNA"/>
</dbReference>
<feature type="transmembrane region" description="Helical" evidence="5">
    <location>
        <begin position="410"/>
        <end position="428"/>
    </location>
</feature>
<keyword evidence="3 5" id="KW-1133">Transmembrane helix</keyword>
<dbReference type="CDD" id="cd17504">
    <property type="entry name" value="MFS_MMR_MDR_like"/>
    <property type="match status" value="1"/>
</dbReference>
<feature type="transmembrane region" description="Helical" evidence="5">
    <location>
        <begin position="371"/>
        <end position="398"/>
    </location>
</feature>
<dbReference type="SUPFAM" id="SSF49452">
    <property type="entry name" value="Starch-binding domain-like"/>
    <property type="match status" value="1"/>
</dbReference>
<feature type="transmembrane region" description="Helical" evidence="5">
    <location>
        <begin position="238"/>
        <end position="255"/>
    </location>
</feature>
<feature type="transmembrane region" description="Helical" evidence="5">
    <location>
        <begin position="275"/>
        <end position="294"/>
    </location>
</feature>
<dbReference type="InterPro" id="IPR020846">
    <property type="entry name" value="MFS_dom"/>
</dbReference>
<dbReference type="PANTHER" id="PTHR23501:SF197">
    <property type="entry name" value="COMD"/>
    <property type="match status" value="1"/>
</dbReference>
<evidence type="ECO:0000256" key="3">
    <source>
        <dbReference type="ARBA" id="ARBA00022989"/>
    </source>
</evidence>
<evidence type="ECO:0000313" key="7">
    <source>
        <dbReference type="EMBL" id="MFD2416865.1"/>
    </source>
</evidence>
<feature type="transmembrane region" description="Helical" evidence="5">
    <location>
        <begin position="89"/>
        <end position="110"/>
    </location>
</feature>
<reference evidence="8" key="1">
    <citation type="journal article" date="2019" name="Int. J. Syst. Evol. Microbiol.">
        <title>The Global Catalogue of Microorganisms (GCM) 10K type strain sequencing project: providing services to taxonomists for standard genome sequencing and annotation.</title>
        <authorList>
            <consortium name="The Broad Institute Genomics Platform"/>
            <consortium name="The Broad Institute Genome Sequencing Center for Infectious Disease"/>
            <person name="Wu L."/>
            <person name="Ma J."/>
        </authorList>
    </citation>
    <scope>NUCLEOTIDE SEQUENCE [LARGE SCALE GENOMIC DNA]</scope>
    <source>
        <strain evidence="8">CGMCC 4.7645</strain>
    </source>
</reference>
<feature type="transmembrane region" description="Helical" evidence="5">
    <location>
        <begin position="314"/>
        <end position="335"/>
    </location>
</feature>
<dbReference type="SUPFAM" id="SSF103473">
    <property type="entry name" value="MFS general substrate transporter"/>
    <property type="match status" value="1"/>
</dbReference>
<accession>A0ABW5FPB7</accession>
<organism evidence="7 8">
    <name type="scientific">Amycolatopsis pigmentata</name>
    <dbReference type="NCBI Taxonomy" id="450801"/>
    <lineage>
        <taxon>Bacteria</taxon>
        <taxon>Bacillati</taxon>
        <taxon>Actinomycetota</taxon>
        <taxon>Actinomycetes</taxon>
        <taxon>Pseudonocardiales</taxon>
        <taxon>Pseudonocardiaceae</taxon>
        <taxon>Amycolatopsis</taxon>
    </lineage>
</organism>
<comment type="caution">
    <text evidence="7">The sequence shown here is derived from an EMBL/GenBank/DDBJ whole genome shotgun (WGS) entry which is preliminary data.</text>
</comment>
<dbReference type="Proteomes" id="UP001597417">
    <property type="component" value="Unassembled WGS sequence"/>
</dbReference>
<dbReference type="InterPro" id="IPR011701">
    <property type="entry name" value="MFS"/>
</dbReference>
<dbReference type="Gene3D" id="2.60.40.1120">
    <property type="entry name" value="Carboxypeptidase-like, regulatory domain"/>
    <property type="match status" value="1"/>
</dbReference>
<evidence type="ECO:0000256" key="5">
    <source>
        <dbReference type="SAM" id="Phobius"/>
    </source>
</evidence>
<evidence type="ECO:0000256" key="2">
    <source>
        <dbReference type="ARBA" id="ARBA00022692"/>
    </source>
</evidence>
<dbReference type="RefSeq" id="WP_378264044.1">
    <property type="nucleotide sequence ID" value="NZ_JBHUKR010000006.1"/>
</dbReference>
<feature type="transmembrane region" description="Helical" evidence="5">
    <location>
        <begin position="21"/>
        <end position="45"/>
    </location>
</feature>
<feature type="transmembrane region" description="Helical" evidence="5">
    <location>
        <begin position="57"/>
        <end position="77"/>
    </location>
</feature>
<dbReference type="Pfam" id="PF07690">
    <property type="entry name" value="MFS_1"/>
    <property type="match status" value="1"/>
</dbReference>
<keyword evidence="4 5" id="KW-0472">Membrane</keyword>
<dbReference type="PANTHER" id="PTHR23501">
    <property type="entry name" value="MAJOR FACILITATOR SUPERFAMILY"/>
    <property type="match status" value="1"/>
</dbReference>
<evidence type="ECO:0000256" key="4">
    <source>
        <dbReference type="ARBA" id="ARBA00023136"/>
    </source>
</evidence>
<protein>
    <submittedName>
        <fullName evidence="7">MFS transporter</fullName>
    </submittedName>
</protein>
<dbReference type="InterPro" id="IPR013784">
    <property type="entry name" value="Carb-bd-like_fold"/>
</dbReference>
<dbReference type="Gene3D" id="1.20.1720.10">
    <property type="entry name" value="Multidrug resistance protein D"/>
    <property type="match status" value="1"/>
</dbReference>
<comment type="subcellular location">
    <subcellularLocation>
        <location evidence="1">Cell membrane</location>
        <topology evidence="1">Multi-pass membrane protein</topology>
    </subcellularLocation>
</comment>
<evidence type="ECO:0000259" key="6">
    <source>
        <dbReference type="PROSITE" id="PS50850"/>
    </source>
</evidence>